<dbReference type="Gene3D" id="1.10.60.40">
    <property type="match status" value="1"/>
</dbReference>
<feature type="binding site" evidence="8">
    <location>
        <position position="279"/>
    </location>
    <ligand>
        <name>Zn(2+)</name>
        <dbReference type="ChEBI" id="CHEBI:29105"/>
        <label>2</label>
    </ligand>
</feature>
<feature type="binding site" evidence="8">
    <location>
        <position position="154"/>
    </location>
    <ligand>
        <name>Mg(2+)</name>
        <dbReference type="ChEBI" id="CHEBI:18420"/>
    </ligand>
</feature>
<feature type="binding site" evidence="8">
    <location>
        <position position="318"/>
    </location>
    <ligand>
        <name>Zn(2+)</name>
        <dbReference type="ChEBI" id="CHEBI:29105"/>
        <label>2</label>
    </ligand>
</feature>
<dbReference type="PROSITE" id="PS00123">
    <property type="entry name" value="ALKALINE_PHOSPHATASE"/>
    <property type="match status" value="1"/>
</dbReference>
<dbReference type="InterPro" id="IPR018299">
    <property type="entry name" value="Alkaline_phosphatase_AS"/>
</dbReference>
<keyword evidence="12" id="KW-1185">Reference proteome</keyword>
<comment type="similarity">
    <text evidence="1 9">Belongs to the alkaline phosphatase family.</text>
</comment>
<dbReference type="Proteomes" id="UP000199297">
    <property type="component" value="Unassembled WGS sequence"/>
</dbReference>
<evidence type="ECO:0000256" key="6">
    <source>
        <dbReference type="ARBA" id="ARBA00022842"/>
    </source>
</evidence>
<dbReference type="PANTHER" id="PTHR11596:SF5">
    <property type="entry name" value="ALKALINE PHOSPHATASE"/>
    <property type="match status" value="1"/>
</dbReference>
<accession>A0A1H7SUE0</accession>
<keyword evidence="3 8" id="KW-0479">Metal-binding</keyword>
<evidence type="ECO:0000256" key="4">
    <source>
        <dbReference type="ARBA" id="ARBA00022801"/>
    </source>
</evidence>
<dbReference type="GO" id="GO:0046872">
    <property type="term" value="F:metal ion binding"/>
    <property type="evidence" value="ECO:0007669"/>
    <property type="project" value="UniProtKB-KW"/>
</dbReference>
<dbReference type="InterPro" id="IPR017850">
    <property type="entry name" value="Alkaline_phosphatase_core_sf"/>
</dbReference>
<feature type="binding site" evidence="8">
    <location>
        <position position="446"/>
    </location>
    <ligand>
        <name>Zn(2+)</name>
        <dbReference type="ChEBI" id="CHEBI:29105"/>
        <label>2</label>
    </ligand>
</feature>
<keyword evidence="4" id="KW-0378">Hydrolase</keyword>
<evidence type="ECO:0000313" key="11">
    <source>
        <dbReference type="EMBL" id="SEL75147.1"/>
    </source>
</evidence>
<feature type="binding site" evidence="8">
    <location>
        <position position="270"/>
    </location>
    <ligand>
        <name>Mg(2+)</name>
        <dbReference type="ChEBI" id="CHEBI:18420"/>
    </ligand>
</feature>
<name>A0A1H7SUE0_9GAMM</name>
<evidence type="ECO:0000256" key="10">
    <source>
        <dbReference type="SAM" id="SignalP"/>
    </source>
</evidence>
<dbReference type="SUPFAM" id="SSF53649">
    <property type="entry name" value="Alkaline phosphatase-like"/>
    <property type="match status" value="1"/>
</dbReference>
<gene>
    <name evidence="11" type="ORF">SAMN05216262_12036</name>
</gene>
<dbReference type="RefSeq" id="WP_233144064.1">
    <property type="nucleotide sequence ID" value="NZ_FOBI01000020.1"/>
</dbReference>
<evidence type="ECO:0000256" key="8">
    <source>
        <dbReference type="PIRSR" id="PIRSR601952-2"/>
    </source>
</evidence>
<comment type="cofactor">
    <cofactor evidence="8">
        <name>Zn(2+)</name>
        <dbReference type="ChEBI" id="CHEBI:29105"/>
    </cofactor>
    <text evidence="8">Binds 2 Zn(2+) ions.</text>
</comment>
<feature type="binding site" evidence="8">
    <location>
        <position position="152"/>
    </location>
    <ligand>
        <name>Mg(2+)</name>
        <dbReference type="ChEBI" id="CHEBI:18420"/>
    </ligand>
</feature>
<dbReference type="GO" id="GO:0004035">
    <property type="term" value="F:alkaline phosphatase activity"/>
    <property type="evidence" value="ECO:0007669"/>
    <property type="project" value="TreeGrafter"/>
</dbReference>
<reference evidence="12" key="1">
    <citation type="submission" date="2016-10" db="EMBL/GenBank/DDBJ databases">
        <authorList>
            <person name="Varghese N."/>
            <person name="Submissions S."/>
        </authorList>
    </citation>
    <scope>NUCLEOTIDE SEQUENCE [LARGE SCALE GENOMIC DNA]</scope>
    <source>
        <strain evidence="12">CGMCC 1.9127</strain>
    </source>
</reference>
<feature type="binding site" evidence="8">
    <location>
        <position position="52"/>
    </location>
    <ligand>
        <name>Zn(2+)</name>
        <dbReference type="ChEBI" id="CHEBI:29105"/>
        <label>2</label>
    </ligand>
</feature>
<comment type="cofactor">
    <cofactor evidence="8">
        <name>Mg(2+)</name>
        <dbReference type="ChEBI" id="CHEBI:18420"/>
    </cofactor>
    <text evidence="8">Binds 1 Mg(2+) ion.</text>
</comment>
<dbReference type="PANTHER" id="PTHR11596">
    <property type="entry name" value="ALKALINE PHOSPHATASE"/>
    <property type="match status" value="1"/>
</dbReference>
<evidence type="ECO:0000256" key="9">
    <source>
        <dbReference type="RuleBase" id="RU003946"/>
    </source>
</evidence>
<dbReference type="Pfam" id="PF00245">
    <property type="entry name" value="Alk_phosphatase"/>
    <property type="match status" value="1"/>
</dbReference>
<evidence type="ECO:0000256" key="7">
    <source>
        <dbReference type="PIRSR" id="PIRSR601952-1"/>
    </source>
</evidence>
<dbReference type="STRING" id="641665.GCA_002104455_01550"/>
<feature type="chain" id="PRO_5011622671" evidence="10">
    <location>
        <begin position="27"/>
        <end position="483"/>
    </location>
</feature>
<dbReference type="SMART" id="SM00098">
    <property type="entry name" value="alkPPc"/>
    <property type="match status" value="1"/>
</dbReference>
<evidence type="ECO:0000256" key="5">
    <source>
        <dbReference type="ARBA" id="ARBA00022833"/>
    </source>
</evidence>
<sequence>MKINFKRFVPTLITSLIIVSSAQLHAGHNTVNFASHVHKPQLPKNIIMVVGDGMGPAYTSAYRYFHDDPTTPELEQTVFDRHFIGSSSTHPAPESGYITDSAASATALATGVKTYNAAIGLDIHRQPVQSVLAYAKQSGKKTGVVVTLQINHATPASYLAHNVHRYNYNDIADSYIDDGIKADLYLGGGWQYFIRDDRNLVNEFVQSGFQYIDNYQQLTNLDNNKPVLGLFADTGLPWALDDSNKHRLSMMTKVATQQLENTQGYFMLIEGSQIDYGGHARDIAAAMTEMDDLAKTLEYLEYYVTQNPDTLVVVTADHSTGGLSIGRKTARSDANINSKYLWKPEYLRSMTMSPEAIAKKLSTQAFSQAKVSELLSFDISKADMDKLTKAKLADINIIKQYQALSADEKKAQRKPRPYQSIYNVLKQIIDHKTNTGWGSISPSGTHTGIDVPVFAFGKGSEQFKGFQDNTDIAKKIFSLLGKE</sequence>
<proteinExistence type="inferred from homology"/>
<feature type="binding site" evidence="8">
    <location>
        <position position="275"/>
    </location>
    <ligand>
        <name>Zn(2+)</name>
        <dbReference type="ChEBI" id="CHEBI:29105"/>
        <label>2</label>
    </ligand>
</feature>
<keyword evidence="6 8" id="KW-0460">Magnesium</keyword>
<feature type="signal peptide" evidence="10">
    <location>
        <begin position="1"/>
        <end position="26"/>
    </location>
</feature>
<keyword evidence="10" id="KW-0732">Signal</keyword>
<evidence type="ECO:0000256" key="2">
    <source>
        <dbReference type="ARBA" id="ARBA00022553"/>
    </source>
</evidence>
<keyword evidence="5 8" id="KW-0862">Zinc</keyword>
<keyword evidence="2" id="KW-0597">Phosphoprotein</keyword>
<protein>
    <submittedName>
        <fullName evidence="11">Alkaline phosphatase</fullName>
    </submittedName>
</protein>
<dbReference type="EMBL" id="FOBI01000020">
    <property type="protein sequence ID" value="SEL75147.1"/>
    <property type="molecule type" value="Genomic_DNA"/>
</dbReference>
<evidence type="ECO:0000313" key="12">
    <source>
        <dbReference type="Proteomes" id="UP000199297"/>
    </source>
</evidence>
<evidence type="ECO:0000256" key="3">
    <source>
        <dbReference type="ARBA" id="ARBA00022723"/>
    </source>
</evidence>
<dbReference type="InterPro" id="IPR001952">
    <property type="entry name" value="Alkaline_phosphatase"/>
</dbReference>
<feature type="active site" description="Phosphoserine intermediate" evidence="7">
    <location>
        <position position="101"/>
    </location>
</feature>
<feature type="binding site" evidence="8">
    <location>
        <position position="52"/>
    </location>
    <ligand>
        <name>Mg(2+)</name>
        <dbReference type="ChEBI" id="CHEBI:18420"/>
    </ligand>
</feature>
<dbReference type="Gene3D" id="3.40.720.10">
    <property type="entry name" value="Alkaline Phosphatase, subunit A"/>
    <property type="match status" value="1"/>
</dbReference>
<feature type="binding site" evidence="8">
    <location>
        <position position="317"/>
    </location>
    <ligand>
        <name>Zn(2+)</name>
        <dbReference type="ChEBI" id="CHEBI:29105"/>
        <label>2</label>
    </ligand>
</feature>
<dbReference type="PRINTS" id="PR00113">
    <property type="entry name" value="ALKPHPHTASE"/>
</dbReference>
<organism evidence="11 12">
    <name type="scientific">Colwellia chukchiensis</name>
    <dbReference type="NCBI Taxonomy" id="641665"/>
    <lineage>
        <taxon>Bacteria</taxon>
        <taxon>Pseudomonadati</taxon>
        <taxon>Pseudomonadota</taxon>
        <taxon>Gammaproteobacteria</taxon>
        <taxon>Alteromonadales</taxon>
        <taxon>Colwelliaceae</taxon>
        <taxon>Colwellia</taxon>
    </lineage>
</organism>
<evidence type="ECO:0000256" key="1">
    <source>
        <dbReference type="ARBA" id="ARBA00005984"/>
    </source>
</evidence>
<dbReference type="CDD" id="cd16012">
    <property type="entry name" value="ALP"/>
    <property type="match status" value="1"/>
</dbReference>
<dbReference type="AlphaFoldDB" id="A0A1H7SUE0"/>